<comment type="subcellular location">
    <subcellularLocation>
        <location evidence="1">Nucleus</location>
    </subcellularLocation>
</comment>
<protein>
    <recommendedName>
        <fullName evidence="7">DNA-directed RNA polymerase III subunit</fullName>
    </recommendedName>
</protein>
<feature type="compositionally biased region" description="Basic and acidic residues" evidence="4">
    <location>
        <begin position="328"/>
        <end position="349"/>
    </location>
</feature>
<evidence type="ECO:0000256" key="4">
    <source>
        <dbReference type="SAM" id="MobiDB-lite"/>
    </source>
</evidence>
<accession>A0A7J5YP23</accession>
<comment type="caution">
    <text evidence="5">The sequence shown here is derived from an EMBL/GenBank/DDBJ whole genome shotgun (WGS) entry which is preliminary data.</text>
</comment>
<dbReference type="GO" id="GO:0006383">
    <property type="term" value="P:transcription by RNA polymerase III"/>
    <property type="evidence" value="ECO:0007669"/>
    <property type="project" value="InterPro"/>
</dbReference>
<dbReference type="AlphaFoldDB" id="A0A7J5YP23"/>
<evidence type="ECO:0000256" key="3">
    <source>
        <dbReference type="ARBA" id="ARBA00023242"/>
    </source>
</evidence>
<reference evidence="5 6" key="1">
    <citation type="submission" date="2020-03" db="EMBL/GenBank/DDBJ databases">
        <title>Dissostichus mawsoni Genome sequencing and assembly.</title>
        <authorList>
            <person name="Park H."/>
        </authorList>
    </citation>
    <scope>NUCLEOTIDE SEQUENCE [LARGE SCALE GENOMIC DNA]</scope>
    <source>
        <strain evidence="5">DM0001</strain>
        <tissue evidence="5">Muscle</tissue>
    </source>
</reference>
<organism evidence="5 6">
    <name type="scientific">Dissostichus mawsoni</name>
    <name type="common">Antarctic cod</name>
    <dbReference type="NCBI Taxonomy" id="36200"/>
    <lineage>
        <taxon>Eukaryota</taxon>
        <taxon>Metazoa</taxon>
        <taxon>Chordata</taxon>
        <taxon>Craniata</taxon>
        <taxon>Vertebrata</taxon>
        <taxon>Euteleostomi</taxon>
        <taxon>Actinopterygii</taxon>
        <taxon>Neopterygii</taxon>
        <taxon>Teleostei</taxon>
        <taxon>Neoteleostei</taxon>
        <taxon>Acanthomorphata</taxon>
        <taxon>Eupercaria</taxon>
        <taxon>Perciformes</taxon>
        <taxon>Notothenioidei</taxon>
        <taxon>Nototheniidae</taxon>
        <taxon>Dissostichus</taxon>
    </lineage>
</organism>
<dbReference type="Pfam" id="PF11705">
    <property type="entry name" value="RNA_pol_3_Rpc31"/>
    <property type="match status" value="1"/>
</dbReference>
<evidence type="ECO:0008006" key="7">
    <source>
        <dbReference type="Google" id="ProtNLM"/>
    </source>
</evidence>
<feature type="compositionally biased region" description="Acidic residues" evidence="4">
    <location>
        <begin position="350"/>
        <end position="372"/>
    </location>
</feature>
<evidence type="ECO:0000256" key="1">
    <source>
        <dbReference type="ARBA" id="ARBA00004123"/>
    </source>
</evidence>
<evidence type="ECO:0000313" key="6">
    <source>
        <dbReference type="Proteomes" id="UP000518266"/>
    </source>
</evidence>
<gene>
    <name evidence="5" type="ORF">F7725_012483</name>
</gene>
<proteinExistence type="inferred from homology"/>
<dbReference type="PANTHER" id="PTHR15367:SF3">
    <property type="entry name" value="DNA-DIRECTED RNA POLYMERASE III SUBUNIT RPC7"/>
    <property type="match status" value="1"/>
</dbReference>
<evidence type="ECO:0000256" key="2">
    <source>
        <dbReference type="ARBA" id="ARBA00008352"/>
    </source>
</evidence>
<feature type="non-terminal residue" evidence="5">
    <location>
        <position position="398"/>
    </location>
</feature>
<dbReference type="Proteomes" id="UP000518266">
    <property type="component" value="Unassembled WGS sequence"/>
</dbReference>
<dbReference type="OrthoDB" id="5377312at2759"/>
<name>A0A7J5YP23_DISMA</name>
<keyword evidence="3" id="KW-0539">Nucleus</keyword>
<dbReference type="EMBL" id="JAAKFY010000010">
    <property type="protein sequence ID" value="KAF3850711.1"/>
    <property type="molecule type" value="Genomic_DNA"/>
</dbReference>
<sequence>TDVAVGQPVNHGAVIHYISTEEHLIVPVVEADAAPRVAGHVEHVQLSVAQDVCGLHSLHFVVPCPPSRTGSLGYLSVAEPGGRLEVVSVSHGIDLGAVDAHLLELMQTPRMVEVRVGGDGQQRVLPLRVFAQQPLAVDVVSVYHNVLVRAAQQPDVGPIFRLVESLLDPEESVSQRFVSVPVGCRHPSSCTGRRNLLRVLCCQEQRSTAMAGKGRGVGAFTFNIEALGIGRGSMPDSRVGPMPLFPNTDFKPVPLKAGEEEDYMLALKQEMRGTMQRLPHNIKCHANKAEVERYTERYLKQSQLDDANWTPDWSLLPKELMPQKKKVVKPDDGNPEKSDDETEKKKVNEGEEEEEIEAEEYDEEDVEEENDYIDSYFDNGEDFGGAGSDENVDGEGTY</sequence>
<keyword evidence="6" id="KW-1185">Reference proteome</keyword>
<evidence type="ECO:0000313" key="5">
    <source>
        <dbReference type="EMBL" id="KAF3850711.1"/>
    </source>
</evidence>
<dbReference type="InterPro" id="IPR024661">
    <property type="entry name" value="RNA_pol_III_Rpc31"/>
</dbReference>
<dbReference type="GO" id="GO:0005666">
    <property type="term" value="C:RNA polymerase III complex"/>
    <property type="evidence" value="ECO:0007669"/>
    <property type="project" value="TreeGrafter"/>
</dbReference>
<dbReference type="PANTHER" id="PTHR15367">
    <property type="entry name" value="DNA-DIRECTED RNA POLYMERASE III"/>
    <property type="match status" value="1"/>
</dbReference>
<comment type="similarity">
    <text evidence="2">Belongs to the eukaryotic RPC7 RNA polymerase subunit family.</text>
</comment>
<feature type="region of interest" description="Disordered" evidence="4">
    <location>
        <begin position="321"/>
        <end position="398"/>
    </location>
</feature>